<reference evidence="5 6" key="1">
    <citation type="submission" date="2019-03" db="EMBL/GenBank/DDBJ databases">
        <title>Novel transposon Tn6433 accelerates the dissemination of tet(E) in Aeromonas from aerobic biofilm under oxytetracycline stress.</title>
        <authorList>
            <person name="Shi Y."/>
            <person name="Tian Z."/>
            <person name="Zhang Y."/>
            <person name="Zhang H."/>
            <person name="Yang M."/>
        </authorList>
    </citation>
    <scope>NUCLEOTIDE SEQUENCE [LARGE SCALE GENOMIC DNA]</scope>
    <source>
        <strain evidence="5 6">T0.1-19</strain>
    </source>
</reference>
<keyword evidence="2" id="KW-0378">Hydrolase</keyword>
<dbReference type="PIRSF" id="PIRSF011489">
    <property type="entry name" value="DUF479"/>
    <property type="match status" value="1"/>
</dbReference>
<keyword evidence="4" id="KW-0275">Fatty acid biosynthesis</keyword>
<organism evidence="5 6">
    <name type="scientific">Aeromonas media</name>
    <dbReference type="NCBI Taxonomy" id="651"/>
    <lineage>
        <taxon>Bacteria</taxon>
        <taxon>Pseudomonadati</taxon>
        <taxon>Pseudomonadota</taxon>
        <taxon>Gammaproteobacteria</taxon>
        <taxon>Aeromonadales</taxon>
        <taxon>Aeromonadaceae</taxon>
        <taxon>Aeromonas</taxon>
    </lineage>
</organism>
<dbReference type="AlphaFoldDB" id="A0A6M4YA82"/>
<protein>
    <submittedName>
        <fullName evidence="5">DUF479 domain-containing protein</fullName>
    </submittedName>
</protein>
<dbReference type="RefSeq" id="WP_111912782.1">
    <property type="nucleotide sequence ID" value="NZ_CAWNWS010000051.1"/>
</dbReference>
<keyword evidence="4" id="KW-0276">Fatty acid metabolism</keyword>
<evidence type="ECO:0000256" key="4">
    <source>
        <dbReference type="ARBA" id="ARBA00023160"/>
    </source>
</evidence>
<proteinExistence type="predicted"/>
<evidence type="ECO:0000313" key="5">
    <source>
        <dbReference type="EMBL" id="QJT21395.1"/>
    </source>
</evidence>
<dbReference type="EMBL" id="CP038441">
    <property type="protein sequence ID" value="QJT21395.1"/>
    <property type="molecule type" value="Genomic_DNA"/>
</dbReference>
<dbReference type="InterPro" id="IPR007431">
    <property type="entry name" value="ACP_PD"/>
</dbReference>
<dbReference type="GO" id="GO:0008770">
    <property type="term" value="F:[acyl-carrier-protein] phosphodiesterase activity"/>
    <property type="evidence" value="ECO:0007669"/>
    <property type="project" value="InterPro"/>
</dbReference>
<dbReference type="Pfam" id="PF04336">
    <property type="entry name" value="ACP_PD"/>
    <property type="match status" value="1"/>
</dbReference>
<dbReference type="Proteomes" id="UP000501427">
    <property type="component" value="Chromosome"/>
</dbReference>
<dbReference type="GeneID" id="99768595"/>
<evidence type="ECO:0000256" key="1">
    <source>
        <dbReference type="ARBA" id="ARBA00022516"/>
    </source>
</evidence>
<gene>
    <name evidence="5" type="ORF">E4184_08020</name>
</gene>
<evidence type="ECO:0000256" key="3">
    <source>
        <dbReference type="ARBA" id="ARBA00023098"/>
    </source>
</evidence>
<dbReference type="GO" id="GO:0006633">
    <property type="term" value="P:fatty acid biosynthetic process"/>
    <property type="evidence" value="ECO:0007669"/>
    <property type="project" value="UniProtKB-KW"/>
</dbReference>
<keyword evidence="3" id="KW-0443">Lipid metabolism</keyword>
<dbReference type="PANTHER" id="PTHR38764">
    <property type="entry name" value="ACYL CARRIER PROTEIN PHOSPHODIESTERASE"/>
    <property type="match status" value="1"/>
</dbReference>
<accession>A0A6M4YA82</accession>
<dbReference type="PANTHER" id="PTHR38764:SF1">
    <property type="entry name" value="ACYL CARRIER PROTEIN PHOSPHODIESTERASE"/>
    <property type="match status" value="1"/>
</dbReference>
<evidence type="ECO:0000256" key="2">
    <source>
        <dbReference type="ARBA" id="ARBA00022801"/>
    </source>
</evidence>
<evidence type="ECO:0000313" key="6">
    <source>
        <dbReference type="Proteomes" id="UP000501427"/>
    </source>
</evidence>
<name>A0A6M4YA82_AERME</name>
<keyword evidence="1" id="KW-0444">Lipid biosynthesis</keyword>
<sequence length="206" mass="23486">MNYLAHLHLAAHTRSSLTGNLLGDFVKGPLPTGLAAHFDEGIWLHRKIDAFTDAHPEHRAAVACFEAPWRRFGGILVDMLYDHWLSHHWQQFSPDPLPRFLQQSYGQLLADHARLPEGLPMALKRMAEQDWIASYGRREGLGQALNGIGRRLRRPLLLGEALHTLDEGRWRDCELGFLRFYPEVMRFSEGQLTHYRAGQDEAGSGQ</sequence>